<dbReference type="GO" id="GO:0008967">
    <property type="term" value="F:phosphoglycolate phosphatase activity"/>
    <property type="evidence" value="ECO:0007669"/>
    <property type="project" value="TreeGrafter"/>
</dbReference>
<dbReference type="Pfam" id="PF00702">
    <property type="entry name" value="Hydrolase"/>
    <property type="match status" value="1"/>
</dbReference>
<sequence>MALFYLRGEYLGRIDAVLFDKDGTLSYSQPNLEILAQARIFHSQQLIHPKERENLRNLLETSYGLNKGILNPGGAIAVASRQNNLISTATAFCQTGLIWPNALKYSSVVFHISDNYFKSTNEVIDKTTELLLPFIESLNDYKVICGVISNDSEVGIWQFLRHHKLRHLVKMIWSASDRPSKPNPQTIYHFCEVARINPAHCLLISDADTDLYMGEKAHVSLSLGYTKGWKSKTSLFFGNYSIDNWSEITLTNH</sequence>
<dbReference type="GeneID" id="6481855"/>
<keyword evidence="1" id="KW-0934">Plastid</keyword>
<geneLocation type="organellar chromatophore" evidence="1"/>
<dbReference type="Gene3D" id="3.40.50.1000">
    <property type="entry name" value="HAD superfamily/HAD-like"/>
    <property type="match status" value="1"/>
</dbReference>
<accession>B1X538</accession>
<evidence type="ECO:0000313" key="1">
    <source>
        <dbReference type="EMBL" id="ACB43057.1"/>
    </source>
</evidence>
<proteinExistence type="predicted"/>
<dbReference type="EMBL" id="CP000815">
    <property type="protein sequence ID" value="ACB43057.1"/>
    <property type="molecule type" value="Genomic_DNA"/>
</dbReference>
<dbReference type="PANTHER" id="PTHR43434:SF1">
    <property type="entry name" value="PHOSPHOGLYCOLATE PHOSPHATASE"/>
    <property type="match status" value="1"/>
</dbReference>
<protein>
    <submittedName>
        <fullName evidence="1">Uncharacterized protein</fullName>
    </submittedName>
</protein>
<name>B1X538_PAUCH</name>
<dbReference type="CDD" id="cd01427">
    <property type="entry name" value="HAD_like"/>
    <property type="match status" value="1"/>
</dbReference>
<dbReference type="GO" id="GO:0006281">
    <property type="term" value="P:DNA repair"/>
    <property type="evidence" value="ECO:0007669"/>
    <property type="project" value="TreeGrafter"/>
</dbReference>
<dbReference type="Gene3D" id="1.10.150.240">
    <property type="entry name" value="Putative phosphatase, domain 2"/>
    <property type="match status" value="1"/>
</dbReference>
<dbReference type="RefSeq" id="YP_002049267.1">
    <property type="nucleotide sequence ID" value="NC_011087.1"/>
</dbReference>
<gene>
    <name evidence="1" type="ordered locus">PCC_0632</name>
</gene>
<dbReference type="InterPro" id="IPR023198">
    <property type="entry name" value="PGP-like_dom2"/>
</dbReference>
<dbReference type="PANTHER" id="PTHR43434">
    <property type="entry name" value="PHOSPHOGLYCOLATE PHOSPHATASE"/>
    <property type="match status" value="1"/>
</dbReference>
<reference evidence="1" key="2">
    <citation type="journal article" date="2008" name="Curr. Biol.">
        <title>Chromatophore genome sequence of Paulinella sheds light on acquisition of photosynthesis by eukaryotes.</title>
        <authorList>
            <person name="Nowack E.C.M."/>
            <person name="Melkonian M."/>
            <person name="Gloeckner G."/>
        </authorList>
    </citation>
    <scope>NUCLEOTIDE SEQUENCE [LARGE SCALE GENOMIC DNA]</scope>
</reference>
<dbReference type="AlphaFoldDB" id="B1X538"/>
<reference evidence="1" key="1">
    <citation type="submission" date="2007-08" db="EMBL/GenBank/DDBJ databases">
        <authorList>
            <person name="Gloeckner G."/>
            <person name="Nowack E."/>
            <person name="Melkonian M."/>
        </authorList>
    </citation>
    <scope>NUCLEOTIDE SEQUENCE</scope>
</reference>
<dbReference type="InterPro" id="IPR036412">
    <property type="entry name" value="HAD-like_sf"/>
</dbReference>
<dbReference type="InterPro" id="IPR050155">
    <property type="entry name" value="HAD-like_hydrolase_sf"/>
</dbReference>
<organism evidence="1">
    <name type="scientific">Paulinella chromatophora</name>
    <dbReference type="NCBI Taxonomy" id="39717"/>
    <lineage>
        <taxon>Eukaryota</taxon>
        <taxon>Sar</taxon>
        <taxon>Rhizaria</taxon>
        <taxon>Cercozoa</taxon>
        <taxon>Imbricatea</taxon>
        <taxon>Silicofilosea</taxon>
        <taxon>Euglyphida</taxon>
        <taxon>Paulinellidae</taxon>
        <taxon>Paulinella</taxon>
    </lineage>
</organism>
<dbReference type="SUPFAM" id="SSF56784">
    <property type="entry name" value="HAD-like"/>
    <property type="match status" value="1"/>
</dbReference>
<dbReference type="InterPro" id="IPR023214">
    <property type="entry name" value="HAD_sf"/>
</dbReference>